<organism evidence="1 2">
    <name type="scientific">Megalops atlanticus</name>
    <name type="common">Tarpon</name>
    <name type="synonym">Clupea gigantea</name>
    <dbReference type="NCBI Taxonomy" id="7932"/>
    <lineage>
        <taxon>Eukaryota</taxon>
        <taxon>Metazoa</taxon>
        <taxon>Chordata</taxon>
        <taxon>Craniata</taxon>
        <taxon>Vertebrata</taxon>
        <taxon>Euteleostomi</taxon>
        <taxon>Actinopterygii</taxon>
        <taxon>Neopterygii</taxon>
        <taxon>Teleostei</taxon>
        <taxon>Elopiformes</taxon>
        <taxon>Megalopidae</taxon>
        <taxon>Megalops</taxon>
    </lineage>
</organism>
<keyword evidence="2" id="KW-1185">Reference proteome</keyword>
<proteinExistence type="predicted"/>
<comment type="caution">
    <text evidence="1">The sequence shown here is derived from an EMBL/GenBank/DDBJ whole genome shotgun (WGS) entry which is preliminary data.</text>
</comment>
<protein>
    <submittedName>
        <fullName evidence="1">Uncharacterized protein</fullName>
    </submittedName>
</protein>
<dbReference type="Proteomes" id="UP001046870">
    <property type="component" value="Chromosome 3"/>
</dbReference>
<reference evidence="1" key="1">
    <citation type="submission" date="2021-01" db="EMBL/GenBank/DDBJ databases">
        <authorList>
            <person name="Zahm M."/>
            <person name="Roques C."/>
            <person name="Cabau C."/>
            <person name="Klopp C."/>
            <person name="Donnadieu C."/>
            <person name="Jouanno E."/>
            <person name="Lampietro C."/>
            <person name="Louis A."/>
            <person name="Herpin A."/>
            <person name="Echchiki A."/>
            <person name="Berthelot C."/>
            <person name="Parey E."/>
            <person name="Roest-Crollius H."/>
            <person name="Braasch I."/>
            <person name="Postlethwait J."/>
            <person name="Bobe J."/>
            <person name="Montfort J."/>
            <person name="Bouchez O."/>
            <person name="Begum T."/>
            <person name="Mejri S."/>
            <person name="Adams A."/>
            <person name="Chen W.-J."/>
            <person name="Guiguen Y."/>
        </authorList>
    </citation>
    <scope>NUCLEOTIDE SEQUENCE</scope>
    <source>
        <strain evidence="1">YG-15Mar2019-1</strain>
        <tissue evidence="1">Brain</tissue>
    </source>
</reference>
<name>A0A9D3TIF9_MEGAT</name>
<evidence type="ECO:0000313" key="2">
    <source>
        <dbReference type="Proteomes" id="UP001046870"/>
    </source>
</evidence>
<sequence length="108" mass="11980">MSESNNAGEMSNPQLIQQMALLNWLHSDSPESKEVLRAVTGVQVAREVFNRLTGQSRVDTYKKECILSVADFVKKNPQALPEQVNAEVEKQVLLFAARVQALDSAPLL</sequence>
<dbReference type="AlphaFoldDB" id="A0A9D3TIF9"/>
<accession>A0A9D3TIF9</accession>
<gene>
    <name evidence="1" type="ORF">MATL_G00043640</name>
</gene>
<dbReference type="OrthoDB" id="6019768at2759"/>
<evidence type="ECO:0000313" key="1">
    <source>
        <dbReference type="EMBL" id="KAG7483936.1"/>
    </source>
</evidence>
<dbReference type="EMBL" id="JAFDVH010000003">
    <property type="protein sequence ID" value="KAG7483936.1"/>
    <property type="molecule type" value="Genomic_DNA"/>
</dbReference>